<protein>
    <submittedName>
        <fullName evidence="1">Uncharacterized protein</fullName>
    </submittedName>
</protein>
<keyword evidence="2" id="KW-1185">Reference proteome</keyword>
<dbReference type="Proteomes" id="UP000237246">
    <property type="component" value="Unassembled WGS sequence"/>
</dbReference>
<proteinExistence type="predicted"/>
<name>A0A2P4T0P8_BAMTH</name>
<organism evidence="1 2">
    <name type="scientific">Bambusicola thoracicus</name>
    <name type="common">Chinese bamboo-partridge</name>
    <name type="synonym">Perdix thoracica</name>
    <dbReference type="NCBI Taxonomy" id="9083"/>
    <lineage>
        <taxon>Eukaryota</taxon>
        <taxon>Metazoa</taxon>
        <taxon>Chordata</taxon>
        <taxon>Craniata</taxon>
        <taxon>Vertebrata</taxon>
        <taxon>Euteleostomi</taxon>
        <taxon>Archelosauria</taxon>
        <taxon>Archosauria</taxon>
        <taxon>Dinosauria</taxon>
        <taxon>Saurischia</taxon>
        <taxon>Theropoda</taxon>
        <taxon>Coelurosauria</taxon>
        <taxon>Aves</taxon>
        <taxon>Neognathae</taxon>
        <taxon>Galloanserae</taxon>
        <taxon>Galliformes</taxon>
        <taxon>Phasianidae</taxon>
        <taxon>Perdicinae</taxon>
        <taxon>Bambusicola</taxon>
    </lineage>
</organism>
<accession>A0A2P4T0P8</accession>
<comment type="caution">
    <text evidence="1">The sequence shown here is derived from an EMBL/GenBank/DDBJ whole genome shotgun (WGS) entry which is preliminary data.</text>
</comment>
<reference evidence="1 2" key="1">
    <citation type="submission" date="2018-01" db="EMBL/GenBank/DDBJ databases">
        <title>Comparison of the Chinese Bamboo Partridge and Red Junglefowl genome sequences highlights the importance of demography in genome evolution.</title>
        <authorList>
            <person name="Tiley G.P."/>
            <person name="Kimball R.T."/>
            <person name="Braun E.L."/>
            <person name="Burleigh J.G."/>
        </authorList>
    </citation>
    <scope>NUCLEOTIDE SEQUENCE [LARGE SCALE GENOMIC DNA]</scope>
    <source>
        <strain evidence="1">RTK389</strain>
        <tissue evidence="1">Blood</tissue>
    </source>
</reference>
<gene>
    <name evidence="1" type="ORF">CIB84_006334</name>
</gene>
<evidence type="ECO:0000313" key="2">
    <source>
        <dbReference type="Proteomes" id="UP000237246"/>
    </source>
</evidence>
<evidence type="ECO:0000313" key="1">
    <source>
        <dbReference type="EMBL" id="POI29916.1"/>
    </source>
</evidence>
<dbReference type="AlphaFoldDB" id="A0A2P4T0P8"/>
<dbReference type="EMBL" id="PPHD01013618">
    <property type="protein sequence ID" value="POI29916.1"/>
    <property type="molecule type" value="Genomic_DNA"/>
</dbReference>
<sequence>MENKHSCTAAALSVPWPPGLAEAVGTSQGCSLHPLPVLLCLLHANHRAC</sequence>